<name>A0ABD2P5A3_9CUCU</name>
<dbReference type="Proteomes" id="UP001516400">
    <property type="component" value="Unassembled WGS sequence"/>
</dbReference>
<reference evidence="1 2" key="1">
    <citation type="journal article" date="2021" name="BMC Biol.">
        <title>Horizontally acquired antibacterial genes associated with adaptive radiation of ladybird beetles.</title>
        <authorList>
            <person name="Li H.S."/>
            <person name="Tang X.F."/>
            <person name="Huang Y.H."/>
            <person name="Xu Z.Y."/>
            <person name="Chen M.L."/>
            <person name="Du X.Y."/>
            <person name="Qiu B.Y."/>
            <person name="Chen P.T."/>
            <person name="Zhang W."/>
            <person name="Slipinski A."/>
            <person name="Escalona H.E."/>
            <person name="Waterhouse R.M."/>
            <person name="Zwick A."/>
            <person name="Pang H."/>
        </authorList>
    </citation>
    <scope>NUCLEOTIDE SEQUENCE [LARGE SCALE GENOMIC DNA]</scope>
    <source>
        <strain evidence="1">SYSU2018</strain>
    </source>
</reference>
<organism evidence="1 2">
    <name type="scientific">Cryptolaemus montrouzieri</name>
    <dbReference type="NCBI Taxonomy" id="559131"/>
    <lineage>
        <taxon>Eukaryota</taxon>
        <taxon>Metazoa</taxon>
        <taxon>Ecdysozoa</taxon>
        <taxon>Arthropoda</taxon>
        <taxon>Hexapoda</taxon>
        <taxon>Insecta</taxon>
        <taxon>Pterygota</taxon>
        <taxon>Neoptera</taxon>
        <taxon>Endopterygota</taxon>
        <taxon>Coleoptera</taxon>
        <taxon>Polyphaga</taxon>
        <taxon>Cucujiformia</taxon>
        <taxon>Coccinelloidea</taxon>
        <taxon>Coccinellidae</taxon>
        <taxon>Scymninae</taxon>
        <taxon>Scymnini</taxon>
        <taxon>Cryptolaemus</taxon>
    </lineage>
</organism>
<comment type="caution">
    <text evidence="1">The sequence shown here is derived from an EMBL/GenBank/DDBJ whole genome shotgun (WGS) entry which is preliminary data.</text>
</comment>
<keyword evidence="2" id="KW-1185">Reference proteome</keyword>
<accession>A0ABD2P5A3</accession>
<protein>
    <submittedName>
        <fullName evidence="1">Uncharacterized protein</fullName>
    </submittedName>
</protein>
<sequence>MAKLNGISTDISVIKANQESVKSCLAEYKSILVKHSTLIDQDSDVIADHAISRHDNEIASCQSDIQTVIYIQTQLRIDLDLTNNKVTGNALHSGNPTDHPSERNIKILNHIEILDRLRRSHNVLVRGVPENAPDRDATSVKELLCSIDTNAGDQCLDIDRVGKTDARLSV</sequence>
<dbReference type="EMBL" id="JABFTP020000185">
    <property type="protein sequence ID" value="KAL3285996.1"/>
    <property type="molecule type" value="Genomic_DNA"/>
</dbReference>
<evidence type="ECO:0000313" key="1">
    <source>
        <dbReference type="EMBL" id="KAL3285996.1"/>
    </source>
</evidence>
<dbReference type="AlphaFoldDB" id="A0ABD2P5A3"/>
<gene>
    <name evidence="1" type="ORF">HHI36_000511</name>
</gene>
<evidence type="ECO:0000313" key="2">
    <source>
        <dbReference type="Proteomes" id="UP001516400"/>
    </source>
</evidence>
<proteinExistence type="predicted"/>